<gene>
    <name evidence="2" type="ORF">DFW101_3546</name>
</gene>
<proteinExistence type="predicted"/>
<feature type="domain" description="dATP/dGTP diphosphohydrolase N-terminal" evidence="1">
    <location>
        <begin position="15"/>
        <end position="111"/>
    </location>
</feature>
<reference evidence="3" key="1">
    <citation type="journal article" date="2015" name="Genome Announc.">
        <title>High-Quality Draft Genome Sequence of Desulfovibrio carbinoliphilus FW-101-2B, an Organic Acid-Oxidizing Sulfate-Reducing Bacterium Isolated from Uranium(VI)-Contaminated Groundwater.</title>
        <authorList>
            <person name="Ramsay B.D."/>
            <person name="Hwang C."/>
            <person name="Woo H.L."/>
            <person name="Carroll S.L."/>
            <person name="Lucas S."/>
            <person name="Han J."/>
            <person name="Lapidus A.L."/>
            <person name="Cheng J.F."/>
            <person name="Goodwin L.A."/>
            <person name="Pitluck S."/>
            <person name="Peters L."/>
            <person name="Chertkov O."/>
            <person name="Held B."/>
            <person name="Detter J.C."/>
            <person name="Han C.S."/>
            <person name="Tapia R."/>
            <person name="Land M.L."/>
            <person name="Hauser L.J."/>
            <person name="Kyrpides N.C."/>
            <person name="Ivanova N.N."/>
            <person name="Mikhailova N."/>
            <person name="Pagani I."/>
            <person name="Woyke T."/>
            <person name="Arkin A.P."/>
            <person name="Dehal P."/>
            <person name="Chivian D."/>
            <person name="Criddle C.S."/>
            <person name="Wu W."/>
            <person name="Chakraborty R."/>
            <person name="Hazen T.C."/>
            <person name="Fields M.W."/>
        </authorList>
    </citation>
    <scope>NUCLEOTIDE SEQUENCE [LARGE SCALE GENOMIC DNA]</scope>
    <source>
        <strain evidence="3">FW-101-2B</strain>
    </source>
</reference>
<name>G7QC96_9BACT</name>
<protein>
    <recommendedName>
        <fullName evidence="1">dATP/dGTP diphosphohydrolase N-terminal domain-containing protein</fullName>
    </recommendedName>
</protein>
<evidence type="ECO:0000313" key="2">
    <source>
        <dbReference type="EMBL" id="EHJ49542.1"/>
    </source>
</evidence>
<organism evidence="2 3">
    <name type="scientific">Solidesulfovibrio carbinoliphilus subsp. oakridgensis</name>
    <dbReference type="NCBI Taxonomy" id="694327"/>
    <lineage>
        <taxon>Bacteria</taxon>
        <taxon>Pseudomonadati</taxon>
        <taxon>Thermodesulfobacteriota</taxon>
        <taxon>Desulfovibrionia</taxon>
        <taxon>Desulfovibrionales</taxon>
        <taxon>Desulfovibrionaceae</taxon>
        <taxon>Solidesulfovibrio</taxon>
    </lineage>
</organism>
<dbReference type="AlphaFoldDB" id="G7QC96"/>
<dbReference type="EMBL" id="CM001368">
    <property type="protein sequence ID" value="EHJ49542.1"/>
    <property type="molecule type" value="Genomic_DNA"/>
</dbReference>
<dbReference type="Pfam" id="PF18909">
    <property type="entry name" value="dGTP_diPhyd_N"/>
    <property type="match status" value="1"/>
</dbReference>
<dbReference type="HOGENOM" id="CLU_168205_0_0_7"/>
<evidence type="ECO:0000313" key="3">
    <source>
        <dbReference type="Proteomes" id="UP000004662"/>
    </source>
</evidence>
<sequence>MTTESPHITALARTEGRKDDSGKLRYDLVPPDALGELVRVYSVGAARYGDNNWAKGISFGRIFAALMRHLWAFWRGEENDPDDGIHHLAHAAWNCLTLLAYRLRGMDGFDDRPSMAPSQGWRLP</sequence>
<keyword evidence="3" id="KW-1185">Reference proteome</keyword>
<dbReference type="OrthoDB" id="4569478at2"/>
<dbReference type="STRING" id="694327.DFW101_3546"/>
<evidence type="ECO:0000259" key="1">
    <source>
        <dbReference type="Pfam" id="PF18909"/>
    </source>
</evidence>
<dbReference type="eggNOG" id="ENOG5032CIU">
    <property type="taxonomic scope" value="Bacteria"/>
</dbReference>
<dbReference type="RefSeq" id="WP_009182866.1">
    <property type="nucleotide sequence ID" value="NZ_CM001368.1"/>
</dbReference>
<dbReference type="InterPro" id="IPR044038">
    <property type="entry name" value="dATP/dGTP_diPOhydrolase_N"/>
</dbReference>
<accession>G7QC96</accession>
<dbReference type="Proteomes" id="UP000004662">
    <property type="component" value="Chromosome"/>
</dbReference>